<dbReference type="Pfam" id="PF00362">
    <property type="entry name" value="Integrin_beta"/>
    <property type="match status" value="1"/>
</dbReference>
<dbReference type="GO" id="GO:0007229">
    <property type="term" value="P:integrin-mediated signaling pathway"/>
    <property type="evidence" value="ECO:0007669"/>
    <property type="project" value="UniProtKB-KW"/>
</dbReference>
<dbReference type="GO" id="GO:0008305">
    <property type="term" value="C:integrin complex"/>
    <property type="evidence" value="ECO:0007669"/>
    <property type="project" value="TreeGrafter"/>
</dbReference>
<feature type="domain" description="Integrin beta subunit tail" evidence="24">
    <location>
        <begin position="648"/>
        <end position="730"/>
    </location>
</feature>
<dbReference type="Pfam" id="PF23105">
    <property type="entry name" value="EGF_integrin"/>
    <property type="match status" value="1"/>
</dbReference>
<dbReference type="PANTHER" id="PTHR10082:SF60">
    <property type="entry name" value="INTEGRIN BETA-PS"/>
    <property type="match status" value="1"/>
</dbReference>
<keyword evidence="8" id="KW-0677">Repeat</keyword>
<dbReference type="InterPro" id="IPR012896">
    <property type="entry name" value="Integrin_bsu_tail"/>
</dbReference>
<evidence type="ECO:0000256" key="3">
    <source>
        <dbReference type="ARBA" id="ARBA00022475"/>
    </source>
</evidence>
<evidence type="ECO:0000313" key="25">
    <source>
        <dbReference type="Proteomes" id="UP000515154"/>
    </source>
</evidence>
<evidence type="ECO:0000256" key="12">
    <source>
        <dbReference type="ARBA" id="ARBA00022989"/>
    </source>
</evidence>
<evidence type="ECO:0000256" key="6">
    <source>
        <dbReference type="ARBA" id="ARBA00022723"/>
    </source>
</evidence>
<dbReference type="Gene3D" id="2.10.25.10">
    <property type="entry name" value="Laminin"/>
    <property type="match status" value="3"/>
</dbReference>
<accession>A0A7E6FSF1</accession>
<evidence type="ECO:0000256" key="10">
    <source>
        <dbReference type="ARBA" id="ARBA00022842"/>
    </source>
</evidence>
<dbReference type="GO" id="GO:0005178">
    <property type="term" value="F:integrin binding"/>
    <property type="evidence" value="ECO:0007669"/>
    <property type="project" value="TreeGrafter"/>
</dbReference>
<keyword evidence="3" id="KW-1003">Cell membrane</keyword>
<evidence type="ECO:0000313" key="27">
    <source>
        <dbReference type="RefSeq" id="XP_036370528.1"/>
    </source>
</evidence>
<dbReference type="InterPro" id="IPR057073">
    <property type="entry name" value="EGF_integrin_2"/>
</dbReference>
<dbReference type="Pfam" id="PF18372">
    <property type="entry name" value="I-EGF_1"/>
    <property type="match status" value="1"/>
</dbReference>
<feature type="disulfide bond" evidence="17">
    <location>
        <begin position="270"/>
        <end position="311"/>
    </location>
</feature>
<feature type="disulfide bond" evidence="17">
    <location>
        <begin position="648"/>
        <end position="657"/>
    </location>
</feature>
<evidence type="ECO:0000256" key="1">
    <source>
        <dbReference type="ARBA" id="ARBA00004251"/>
    </source>
</evidence>
<feature type="disulfide bond" evidence="17">
    <location>
        <begin position="673"/>
        <end position="702"/>
    </location>
</feature>
<dbReference type="SUPFAM" id="SSF103575">
    <property type="entry name" value="Plexin repeat"/>
    <property type="match status" value="1"/>
</dbReference>
<dbReference type="InterPro" id="IPR036349">
    <property type="entry name" value="Integrin_bsu_tail_dom_sf"/>
</dbReference>
<dbReference type="GO" id="GO:0098609">
    <property type="term" value="P:cell-cell adhesion"/>
    <property type="evidence" value="ECO:0007669"/>
    <property type="project" value="TreeGrafter"/>
</dbReference>
<keyword evidence="14 20" id="KW-0472">Membrane</keyword>
<sequence length="801" mass="88888">MVAKRDGFWILLYFILFLSGIFGQNISPGVESTPAAPRGEKYTSEEESKNPCTKHETCGQCISSSVNCTWCTLNLNIKLCNTREAHIANGCDQHIVDPVSEITIAKNRPTADGQNAIQIQPQKIKLRVRPHETVEIPFQFYFAKDSPVDLYFLMDLSYTMAKYINQLAKVSLALVNDIQKLTGKLNVGIGSFIDKVLLPYTDTSEDARIKNPCFSQKLKCESPYNFKQVVKLTSQFQAFSDKVSQLQNLSSANLDNPEAGLEAMMQTIVCGDKIGWRNNSRKLIIYCSDASFHYAGDGKLGGLVLPNDGKCHLNNNKYTKAESQDYPSVGHLAEVIEQNKVTVIFAVAGKNQLNLYKKLQGSLSGAYVSKLDSKDYTIADIVKDNYANITSGVKIVSPNKNLNFTIMSKCKGTKWIASDSCDGIKPAQTVDFKVVLTAPDCSSARHQSIKINPVGLHDTLTIDMELICECDCEKYPETKSPLCSSAGNLTCGQCSCEPNRSGQNCSCSIQDFENDLINRCRPDNNSALCSQRGECNCGSCICQEMPSNPNYHYSGRFCECDDYSCPNYNNLLCGGPSHGSCKCGVCECKPEYTGMNCGCVKSTATCLSKNKKICNGHGTCKCGVCKCEENSNYTGKLCEDCPACLSKCSIYKECVKCVLNNNGVNSTDCFKICDYKLVTMVDTLDAANNDTKKKCTVELDECYVHYLIISDYDTDRIDVKKKQDCTELINITWLVVGIIGGILFIGLLVLIIWKGFTTYYDRREMARFESEQKKAQWHPQGNPIYHPASTTFENPVWGREK</sequence>
<feature type="transmembrane region" description="Helical" evidence="20">
    <location>
        <begin position="731"/>
        <end position="753"/>
    </location>
</feature>
<dbReference type="InterPro" id="IPR002369">
    <property type="entry name" value="Integrin_bsu_VWA"/>
</dbReference>
<feature type="disulfide bond" evidence="17">
    <location>
        <begin position="622"/>
        <end position="669"/>
    </location>
</feature>
<dbReference type="GO" id="GO:0016477">
    <property type="term" value="P:cell migration"/>
    <property type="evidence" value="ECO:0007669"/>
    <property type="project" value="TreeGrafter"/>
</dbReference>
<evidence type="ECO:0000256" key="20">
    <source>
        <dbReference type="SAM" id="Phobius"/>
    </source>
</evidence>
<dbReference type="InterPro" id="IPR015812">
    <property type="entry name" value="Integrin_bsu"/>
</dbReference>
<dbReference type="InterPro" id="IPR036465">
    <property type="entry name" value="vWFA_dom_sf"/>
</dbReference>
<feature type="disulfide bond" evidence="17">
    <location>
        <begin position="599"/>
        <end position="606"/>
    </location>
</feature>
<proteinExistence type="inferred from homology"/>
<keyword evidence="12 20" id="KW-1133">Transmembrane helix</keyword>
<name>A0A7E6FSF1_9MOLL</name>
<feature type="chain" id="PRO_5045019903" description="Integrin beta" evidence="21">
    <location>
        <begin position="24"/>
        <end position="801"/>
    </location>
</feature>
<evidence type="ECO:0000313" key="26">
    <source>
        <dbReference type="RefSeq" id="XP_036370527.1"/>
    </source>
</evidence>
<feature type="disulfide bond" evidence="17">
    <location>
        <begin position="58"/>
        <end position="68"/>
    </location>
</feature>
<feature type="disulfide bond" evidence="17">
    <location>
        <begin position="654"/>
        <end position="725"/>
    </location>
</feature>
<evidence type="ECO:0000256" key="5">
    <source>
        <dbReference type="ARBA" id="ARBA00022692"/>
    </source>
</evidence>
<dbReference type="AlphaFoldDB" id="A0A7E6FSF1"/>
<dbReference type="Pfam" id="PF07974">
    <property type="entry name" value="EGF_2"/>
    <property type="match status" value="1"/>
</dbReference>
<keyword evidence="13 18" id="KW-0401">Integrin</keyword>
<feature type="disulfide bond" evidence="17">
    <location>
        <begin position="507"/>
        <end position="520"/>
    </location>
</feature>
<dbReference type="Pfam" id="PF08725">
    <property type="entry name" value="Integrin_b_cyt"/>
    <property type="match status" value="1"/>
</dbReference>
<feature type="region of interest" description="Disordered" evidence="19">
    <location>
        <begin position="30"/>
        <end position="53"/>
    </location>
</feature>
<keyword evidence="15 17" id="KW-1015">Disulfide bond</keyword>
<feature type="disulfide bond" evidence="17">
    <location>
        <begin position="620"/>
        <end position="625"/>
    </location>
</feature>
<dbReference type="RefSeq" id="XP_036370528.1">
    <property type="nucleotide sequence ID" value="XM_036514635.1"/>
</dbReference>
<dbReference type="PIRSF" id="PIRSF002512">
    <property type="entry name" value="Integrin_B"/>
    <property type="match status" value="1"/>
</dbReference>
<feature type="disulfide bond" evidence="17">
    <location>
        <begin position="496"/>
        <end position="505"/>
    </location>
</feature>
<dbReference type="SMART" id="SM01241">
    <property type="entry name" value="Integrin_b_cyt"/>
    <property type="match status" value="1"/>
</dbReference>
<dbReference type="InterPro" id="IPR013111">
    <property type="entry name" value="EGF_extracell"/>
</dbReference>
<evidence type="ECO:0000256" key="14">
    <source>
        <dbReference type="ARBA" id="ARBA00023136"/>
    </source>
</evidence>
<feature type="disulfide bond" evidence="17">
    <location>
        <begin position="468"/>
        <end position="472"/>
    </location>
</feature>
<protein>
    <recommendedName>
        <fullName evidence="18">Integrin beta</fullName>
    </recommendedName>
</protein>
<evidence type="ECO:0000256" key="17">
    <source>
        <dbReference type="PIRSR" id="PIRSR002512-1"/>
    </source>
</evidence>
<feature type="domain" description="Integrin beta subunit VWA" evidence="22">
    <location>
        <begin position="57"/>
        <end position="470"/>
    </location>
</feature>
<dbReference type="PROSITE" id="PS00243">
    <property type="entry name" value="I_EGF_1"/>
    <property type="match status" value="2"/>
</dbReference>
<dbReference type="InterPro" id="IPR040622">
    <property type="entry name" value="EGF_integrin_1"/>
</dbReference>
<dbReference type="SUPFAM" id="SSF69179">
    <property type="entry name" value="Integrin domains"/>
    <property type="match status" value="1"/>
</dbReference>
<evidence type="ECO:0000256" key="19">
    <source>
        <dbReference type="SAM" id="MobiDB-lite"/>
    </source>
</evidence>
<evidence type="ECO:0000256" key="2">
    <source>
        <dbReference type="ARBA" id="ARBA00007449"/>
    </source>
</evidence>
<evidence type="ECO:0000256" key="8">
    <source>
        <dbReference type="ARBA" id="ARBA00022737"/>
    </source>
</evidence>
<feature type="disulfide bond" evidence="17">
    <location>
        <begin position="71"/>
        <end position="80"/>
    </location>
</feature>
<evidence type="ECO:0000256" key="11">
    <source>
        <dbReference type="ARBA" id="ARBA00022889"/>
    </source>
</evidence>
<dbReference type="PRINTS" id="PR01186">
    <property type="entry name" value="INTEGRINB"/>
</dbReference>
<keyword evidence="10" id="KW-0460">Magnesium</keyword>
<feature type="compositionally biased region" description="Basic and acidic residues" evidence="19">
    <location>
        <begin position="38"/>
        <end position="53"/>
    </location>
</feature>
<feature type="disulfide bond" evidence="17">
    <location>
        <begin position="588"/>
        <end position="597"/>
    </location>
</feature>
<feature type="signal peptide" evidence="21">
    <location>
        <begin position="1"/>
        <end position="23"/>
    </location>
</feature>
<dbReference type="PANTHER" id="PTHR10082">
    <property type="entry name" value="INTEGRIN BETA SUBUNIT"/>
    <property type="match status" value="1"/>
</dbReference>
<dbReference type="FunFam" id="2.10.25.10:FF:000036">
    <property type="entry name" value="Integrin beta"/>
    <property type="match status" value="1"/>
</dbReference>
<dbReference type="SUPFAM" id="SSF53300">
    <property type="entry name" value="vWA-like"/>
    <property type="match status" value="1"/>
</dbReference>
<dbReference type="InterPro" id="IPR014836">
    <property type="entry name" value="Integrin_bsu_cyt_dom"/>
</dbReference>
<feature type="disulfide bond" evidence="17">
    <location>
        <begin position="560"/>
        <end position="565"/>
    </location>
</feature>
<feature type="disulfide bond" evidence="17">
    <location>
        <begin position="535"/>
        <end position="540"/>
    </location>
</feature>
<evidence type="ECO:0000256" key="21">
    <source>
        <dbReference type="SAM" id="SignalP"/>
    </source>
</evidence>
<feature type="domain" description="Integrin beta subunit cytoplasmic" evidence="23">
    <location>
        <begin position="754"/>
        <end position="800"/>
    </location>
</feature>
<dbReference type="GO" id="GO:0009986">
    <property type="term" value="C:cell surface"/>
    <property type="evidence" value="ECO:0007669"/>
    <property type="project" value="TreeGrafter"/>
</dbReference>
<dbReference type="RefSeq" id="XP_036370527.1">
    <property type="nucleotide sequence ID" value="XM_036514634.1"/>
</dbReference>
<evidence type="ECO:0000256" key="16">
    <source>
        <dbReference type="ARBA" id="ARBA00023180"/>
    </source>
</evidence>
<feature type="disulfide bond" evidence="17">
    <location>
        <begin position="410"/>
        <end position="421"/>
    </location>
</feature>
<reference evidence="26 27" key="1">
    <citation type="submission" date="2025-08" db="UniProtKB">
        <authorList>
            <consortium name="RefSeq"/>
        </authorList>
    </citation>
    <scope>IDENTIFICATION</scope>
</reference>
<dbReference type="GO" id="GO:0033627">
    <property type="term" value="P:cell adhesion mediated by integrin"/>
    <property type="evidence" value="ECO:0007669"/>
    <property type="project" value="TreeGrafter"/>
</dbReference>
<dbReference type="Gene3D" id="2.60.40.1510">
    <property type="entry name" value="ntegrin, alpha v. Chain A, domain 3"/>
    <property type="match status" value="1"/>
</dbReference>
<dbReference type="InterPro" id="IPR032695">
    <property type="entry name" value="Integrin_dom_sf"/>
</dbReference>
<dbReference type="GO" id="GO:0046872">
    <property type="term" value="F:metal ion binding"/>
    <property type="evidence" value="ECO:0007669"/>
    <property type="project" value="UniProtKB-KW"/>
</dbReference>
<evidence type="ECO:0000256" key="4">
    <source>
        <dbReference type="ARBA" id="ARBA00022536"/>
    </source>
</evidence>
<keyword evidence="5 18" id="KW-0812">Transmembrane</keyword>
<evidence type="ECO:0000259" key="23">
    <source>
        <dbReference type="SMART" id="SM01241"/>
    </source>
</evidence>
<feature type="disulfide bond" evidence="17">
    <location>
        <begin position="537"/>
        <end position="573"/>
    </location>
</feature>
<feature type="disulfide bond" evidence="17">
    <location>
        <begin position="627"/>
        <end position="638"/>
    </location>
</feature>
<dbReference type="SMART" id="SM01242">
    <property type="entry name" value="Integrin_B_tail"/>
    <property type="match status" value="1"/>
</dbReference>
<feature type="disulfide bond" evidence="17">
    <location>
        <begin position="61"/>
        <end position="91"/>
    </location>
</feature>
<gene>
    <name evidence="26 27" type="primary">LOC115225785</name>
</gene>
<feature type="disulfide bond" evidence="17">
    <location>
        <begin position="581"/>
        <end position="586"/>
    </location>
</feature>
<feature type="disulfide bond" evidence="17">
    <location>
        <begin position="542"/>
        <end position="558"/>
    </location>
</feature>
<evidence type="ECO:0000259" key="22">
    <source>
        <dbReference type="SMART" id="SM00187"/>
    </source>
</evidence>
<evidence type="ECO:0000256" key="15">
    <source>
        <dbReference type="ARBA" id="ARBA00023157"/>
    </source>
</evidence>
<keyword evidence="6" id="KW-0479">Metal-binding</keyword>
<dbReference type="Gene3D" id="3.40.50.410">
    <property type="entry name" value="von Willebrand factor, type A domain"/>
    <property type="match status" value="1"/>
</dbReference>
<dbReference type="Proteomes" id="UP000515154">
    <property type="component" value="Linkage group LG28"/>
</dbReference>
<organism evidence="25 27">
    <name type="scientific">Octopus sinensis</name>
    <name type="common">East Asian common octopus</name>
    <dbReference type="NCBI Taxonomy" id="2607531"/>
    <lineage>
        <taxon>Eukaryota</taxon>
        <taxon>Metazoa</taxon>
        <taxon>Spiralia</taxon>
        <taxon>Lophotrochozoa</taxon>
        <taxon>Mollusca</taxon>
        <taxon>Cephalopoda</taxon>
        <taxon>Coleoidea</taxon>
        <taxon>Octopodiformes</taxon>
        <taxon>Octopoda</taxon>
        <taxon>Incirrata</taxon>
        <taxon>Octopodidae</taxon>
        <taxon>Octopus</taxon>
    </lineage>
</organism>
<dbReference type="SUPFAM" id="SSF69687">
    <property type="entry name" value="Integrin beta tail domain"/>
    <property type="match status" value="1"/>
</dbReference>
<evidence type="ECO:0000256" key="7">
    <source>
        <dbReference type="ARBA" id="ARBA00022729"/>
    </source>
</evidence>
<keyword evidence="11 18" id="KW-0130">Cell adhesion</keyword>
<dbReference type="GO" id="GO:0005925">
    <property type="term" value="C:focal adhesion"/>
    <property type="evidence" value="ECO:0007669"/>
    <property type="project" value="TreeGrafter"/>
</dbReference>
<dbReference type="SMART" id="SM00187">
    <property type="entry name" value="INB"/>
    <property type="match status" value="1"/>
</dbReference>
<keyword evidence="9" id="KW-0106">Calcium</keyword>
<evidence type="ECO:0000256" key="13">
    <source>
        <dbReference type="ARBA" id="ARBA00023037"/>
    </source>
</evidence>
<dbReference type="FunFam" id="3.40.50.410:FF:000002">
    <property type="entry name" value="Integrin beta"/>
    <property type="match status" value="1"/>
</dbReference>
<keyword evidence="4" id="KW-0245">EGF-like domain</keyword>
<feature type="disulfide bond" evidence="17">
    <location>
        <begin position="491"/>
        <end position="529"/>
    </location>
</feature>
<feature type="disulfide bond" evidence="17">
    <location>
        <begin position="213"/>
        <end position="220"/>
    </location>
</feature>
<evidence type="ECO:0000256" key="9">
    <source>
        <dbReference type="ARBA" id="ARBA00022837"/>
    </source>
</evidence>
<keyword evidence="16" id="KW-0325">Glycoprotein</keyword>
<dbReference type="Gene3D" id="1.20.5.100">
    <property type="entry name" value="Cytochrome c1, transmembrane anchor, C-terminal"/>
    <property type="match status" value="1"/>
</dbReference>
<evidence type="ECO:0000259" key="24">
    <source>
        <dbReference type="SMART" id="SM01242"/>
    </source>
</evidence>
<dbReference type="SUPFAM" id="SSF57196">
    <property type="entry name" value="EGF/Laminin"/>
    <property type="match status" value="2"/>
</dbReference>
<keyword evidence="7 21" id="KW-0732">Signal</keyword>
<feature type="disulfide bond" evidence="17">
    <location>
        <begin position="641"/>
        <end position="644"/>
    </location>
</feature>
<comment type="similarity">
    <text evidence="2 18">Belongs to the integrin beta chain family.</text>
</comment>
<feature type="disulfide bond" evidence="17">
    <location>
        <begin position="583"/>
        <end position="614"/>
    </location>
</feature>
<keyword evidence="25" id="KW-1185">Reference proteome</keyword>
<dbReference type="InterPro" id="IPR057243">
    <property type="entry name" value="Integrin_I-EGF_CS"/>
</dbReference>
<comment type="subcellular location">
    <subcellularLocation>
        <location evidence="1 18">Cell membrane</location>
        <topology evidence="1 18">Single-pass type I membrane protein</topology>
    </subcellularLocation>
</comment>
<evidence type="ECO:0000256" key="18">
    <source>
        <dbReference type="RuleBase" id="RU000633"/>
    </source>
</evidence>
<dbReference type="PROSITE" id="PS52047">
    <property type="entry name" value="I_EGF_2"/>
    <property type="match status" value="1"/>
</dbReference>
<dbReference type="GO" id="GO:0007160">
    <property type="term" value="P:cell-matrix adhesion"/>
    <property type="evidence" value="ECO:0007669"/>
    <property type="project" value="TreeGrafter"/>
</dbReference>